<organism evidence="2 3">
    <name type="scientific">Pseudoclavibacter terrae</name>
    <dbReference type="NCBI Taxonomy" id="1530195"/>
    <lineage>
        <taxon>Bacteria</taxon>
        <taxon>Bacillati</taxon>
        <taxon>Actinomycetota</taxon>
        <taxon>Actinomycetes</taxon>
        <taxon>Micrococcales</taxon>
        <taxon>Microbacteriaceae</taxon>
        <taxon>Pseudoclavibacter</taxon>
    </lineage>
</organism>
<keyword evidence="3" id="KW-1185">Reference proteome</keyword>
<dbReference type="OrthoDB" id="5108504at2"/>
<accession>A0A7J5AXR5</accession>
<protein>
    <submittedName>
        <fullName evidence="2">Uncharacterized protein</fullName>
    </submittedName>
</protein>
<evidence type="ECO:0000256" key="1">
    <source>
        <dbReference type="SAM" id="MobiDB-lite"/>
    </source>
</evidence>
<dbReference type="Proteomes" id="UP000490386">
    <property type="component" value="Unassembled WGS sequence"/>
</dbReference>
<dbReference type="AlphaFoldDB" id="A0A7J5AXR5"/>
<dbReference type="RefSeq" id="WP_151425095.1">
    <property type="nucleotide sequence ID" value="NZ_WBJX01000008.1"/>
</dbReference>
<feature type="compositionally biased region" description="Basic and acidic residues" evidence="1">
    <location>
        <begin position="1"/>
        <end position="13"/>
    </location>
</feature>
<proteinExistence type="predicted"/>
<evidence type="ECO:0000313" key="2">
    <source>
        <dbReference type="EMBL" id="KAB1636124.1"/>
    </source>
</evidence>
<name>A0A7J5AXR5_9MICO</name>
<feature type="region of interest" description="Disordered" evidence="1">
    <location>
        <begin position="1"/>
        <end position="20"/>
    </location>
</feature>
<comment type="caution">
    <text evidence="2">The sequence shown here is derived from an EMBL/GenBank/DDBJ whole genome shotgun (WGS) entry which is preliminary data.</text>
</comment>
<dbReference type="EMBL" id="WBJX01000008">
    <property type="protein sequence ID" value="KAB1636124.1"/>
    <property type="molecule type" value="Genomic_DNA"/>
</dbReference>
<evidence type="ECO:0000313" key="3">
    <source>
        <dbReference type="Proteomes" id="UP000490386"/>
    </source>
</evidence>
<gene>
    <name evidence="2" type="ORF">F8O03_17895</name>
</gene>
<reference evidence="2 3" key="1">
    <citation type="submission" date="2019-09" db="EMBL/GenBank/DDBJ databases">
        <title>Phylogeny of genus Pseudoclavibacter and closely related genus.</title>
        <authorList>
            <person name="Li Y."/>
        </authorList>
    </citation>
    <scope>NUCLEOTIDE SEQUENCE [LARGE SCALE GENOMIC DNA]</scope>
    <source>
        <strain evidence="2 3">THG-MD12</strain>
    </source>
</reference>
<sequence>MSPNQRDRRRDLSKNWCPEGESFSSAARRVSQSRIDALHHEFADAKPGEPRAAILLHVFTDLDPTNADRQIAGSPSGDGVVDVLLTSPSAPLAAPEIAEITSSYDTTYEASSANLSKFEKKILQTYQGHSSWKLDLNGDWHREKLMTLAPKVAKELTHLDQAGTPSETTPLSISPHVDATRCATIGAPTVQTWSRSAGVADSEEPYLEALSCYLSTDTTIQKKLKKLNSEKVRHDASRVHLFISMASTGPHGALLPTSPSYFTEGTFTAPAPLTDLWLEGNTGALYHWSDAAGWIFHSLTPDDTPTD</sequence>